<comment type="caution">
    <text evidence="2">The sequence shown here is derived from an EMBL/GenBank/DDBJ whole genome shotgun (WGS) entry which is preliminary data.</text>
</comment>
<keyword evidence="3" id="KW-1185">Reference proteome</keyword>
<name>A0A9Q3D6K4_9BASI</name>
<accession>A0A9Q3D6K4</accession>
<evidence type="ECO:0000313" key="2">
    <source>
        <dbReference type="EMBL" id="MBW0495268.1"/>
    </source>
</evidence>
<dbReference type="AlphaFoldDB" id="A0A9Q3D6K4"/>
<proteinExistence type="predicted"/>
<organism evidence="2 3">
    <name type="scientific">Austropuccinia psidii MF-1</name>
    <dbReference type="NCBI Taxonomy" id="1389203"/>
    <lineage>
        <taxon>Eukaryota</taxon>
        <taxon>Fungi</taxon>
        <taxon>Dikarya</taxon>
        <taxon>Basidiomycota</taxon>
        <taxon>Pucciniomycotina</taxon>
        <taxon>Pucciniomycetes</taxon>
        <taxon>Pucciniales</taxon>
        <taxon>Sphaerophragmiaceae</taxon>
        <taxon>Austropuccinia</taxon>
    </lineage>
</organism>
<dbReference type="InterPro" id="IPR013103">
    <property type="entry name" value="RVT_2"/>
</dbReference>
<protein>
    <recommendedName>
        <fullName evidence="1">Reverse transcriptase Ty1/copia-type domain-containing protein</fullName>
    </recommendedName>
</protein>
<reference evidence="2" key="1">
    <citation type="submission" date="2021-03" db="EMBL/GenBank/DDBJ databases">
        <title>Draft genome sequence of rust myrtle Austropuccinia psidii MF-1, a brazilian biotype.</title>
        <authorList>
            <person name="Quecine M.C."/>
            <person name="Pachon D.M.R."/>
            <person name="Bonatelli M.L."/>
            <person name="Correr F.H."/>
            <person name="Franceschini L.M."/>
            <person name="Leite T.F."/>
            <person name="Margarido G.R.A."/>
            <person name="Almeida C.A."/>
            <person name="Ferrarezi J.A."/>
            <person name="Labate C.A."/>
        </authorList>
    </citation>
    <scope>NUCLEOTIDE SEQUENCE</scope>
    <source>
        <strain evidence="2">MF-1</strain>
    </source>
</reference>
<dbReference type="EMBL" id="AVOT02013006">
    <property type="protein sequence ID" value="MBW0495268.1"/>
    <property type="molecule type" value="Genomic_DNA"/>
</dbReference>
<dbReference type="Pfam" id="PF07727">
    <property type="entry name" value="RVT_2"/>
    <property type="match status" value="1"/>
</dbReference>
<sequence length="521" mass="58404">MNKTNIGFMVNNLEIGRFDCKEISEQQDKIANEIGNSNNVQLTPKIYKQALACAKRYECLKAIENELSNMRRHRGFNILPLLWNVKPIGGGWVFALKPATDDKPAHFKARNVAQGNSQLSGFNFHNTFALTETFTSLWILLMLAAQSGLHIATLDFVAAYLNTYIDKEICICPPEGLMVLMGSGCCLREALYSTKQAGQCCVYLNNDCGVIRWLQIDNGAVFAKKQTDITALRSSLCIKWDDMLHNIIGIDINHTNDGFHLGQEHLILSIINKYWDQQSLQKSPLPVKHNLTTLTNNDNVIRQPDFIAAVGALSFVATGMRPDISFALNLLARHSKFPGKDDWFCLQHLLGYLSGTSTWCLTLTPHGHTPVLEVYSDASLEGECLRMSHGFVRRLSGCSIVWCSKRLMTVALSSCHAEFMALGIAARHGKWIRNLTTEFMLKPLVINLKCNNTSCMKIATDCSPNKRMRHSDREFFITNQLLHEGCPTLEWFVSGNRLSDVLTKAMGPQLHLSFADKLLSC</sequence>
<dbReference type="CDD" id="cd09272">
    <property type="entry name" value="RNase_HI_RT_Ty1"/>
    <property type="match status" value="1"/>
</dbReference>
<dbReference type="PANTHER" id="PTHR11439:SF467">
    <property type="entry name" value="INTEGRASE CATALYTIC DOMAIN-CONTAINING PROTEIN"/>
    <property type="match status" value="1"/>
</dbReference>
<evidence type="ECO:0000259" key="1">
    <source>
        <dbReference type="Pfam" id="PF07727"/>
    </source>
</evidence>
<evidence type="ECO:0000313" key="3">
    <source>
        <dbReference type="Proteomes" id="UP000765509"/>
    </source>
</evidence>
<dbReference type="Proteomes" id="UP000765509">
    <property type="component" value="Unassembled WGS sequence"/>
</dbReference>
<dbReference type="OrthoDB" id="5423336at2759"/>
<dbReference type="PANTHER" id="PTHR11439">
    <property type="entry name" value="GAG-POL-RELATED RETROTRANSPOSON"/>
    <property type="match status" value="1"/>
</dbReference>
<gene>
    <name evidence="2" type="ORF">O181_034983</name>
</gene>
<feature type="domain" description="Reverse transcriptase Ty1/copia-type" evidence="1">
    <location>
        <begin position="78"/>
        <end position="200"/>
    </location>
</feature>